<reference evidence="2" key="1">
    <citation type="submission" date="2023-06" db="EMBL/GenBank/DDBJ databases">
        <authorList>
            <person name="Kurt Z."/>
        </authorList>
    </citation>
    <scope>NUCLEOTIDE SEQUENCE</scope>
</reference>
<evidence type="ECO:0000313" key="3">
    <source>
        <dbReference type="EMBL" id="CAL5998769.1"/>
    </source>
</evidence>
<proteinExistence type="predicted"/>
<comment type="caution">
    <text evidence="2">The sequence shown here is derived from an EMBL/GenBank/DDBJ whole genome shotgun (WGS) entry which is preliminary data.</text>
</comment>
<feature type="transmembrane region" description="Helical" evidence="1">
    <location>
        <begin position="50"/>
        <end position="69"/>
    </location>
</feature>
<feature type="transmembrane region" description="Helical" evidence="1">
    <location>
        <begin position="105"/>
        <end position="128"/>
    </location>
</feature>
<feature type="transmembrane region" description="Helical" evidence="1">
    <location>
        <begin position="81"/>
        <end position="99"/>
    </location>
</feature>
<evidence type="ECO:0000256" key="1">
    <source>
        <dbReference type="SAM" id="Phobius"/>
    </source>
</evidence>
<keyword evidence="1" id="KW-0472">Membrane</keyword>
<accession>A0AA86N4M4</accession>
<keyword evidence="4" id="KW-1185">Reference proteome</keyword>
<feature type="transmembrane region" description="Helical" evidence="1">
    <location>
        <begin position="350"/>
        <end position="368"/>
    </location>
</feature>
<protein>
    <submittedName>
        <fullName evidence="2">Uncharacterized protein</fullName>
    </submittedName>
</protein>
<dbReference type="EMBL" id="CAXDID020000038">
    <property type="protein sequence ID" value="CAL5998769.1"/>
    <property type="molecule type" value="Genomic_DNA"/>
</dbReference>
<feature type="transmembrane region" description="Helical" evidence="1">
    <location>
        <begin position="200"/>
        <end position="220"/>
    </location>
</feature>
<feature type="transmembrane region" description="Helical" evidence="1">
    <location>
        <begin position="240"/>
        <end position="257"/>
    </location>
</feature>
<dbReference type="AlphaFoldDB" id="A0AA86N4M4"/>
<dbReference type="Proteomes" id="UP001642409">
    <property type="component" value="Unassembled WGS sequence"/>
</dbReference>
<feature type="transmembrane region" description="Helical" evidence="1">
    <location>
        <begin position="321"/>
        <end position="338"/>
    </location>
</feature>
<evidence type="ECO:0000313" key="4">
    <source>
        <dbReference type="Proteomes" id="UP001642409"/>
    </source>
</evidence>
<feature type="transmembrane region" description="Helical" evidence="1">
    <location>
        <begin position="12"/>
        <end position="30"/>
    </location>
</feature>
<reference evidence="3 4" key="2">
    <citation type="submission" date="2024-07" db="EMBL/GenBank/DDBJ databases">
        <authorList>
            <person name="Akdeniz Z."/>
        </authorList>
    </citation>
    <scope>NUCLEOTIDE SEQUENCE [LARGE SCALE GENOMIC DNA]</scope>
</reference>
<gene>
    <name evidence="3" type="ORF">HINF_LOCUS15899</name>
    <name evidence="2" type="ORF">HINF_LOCUS444</name>
</gene>
<feature type="transmembrane region" description="Helical" evidence="1">
    <location>
        <begin position="158"/>
        <end position="179"/>
    </location>
</feature>
<sequence length="392" mass="44442">MQIQNKPVQYFLLFMLVSLTTGSLFCWLVLEYHFDSHDMPGKKYNGKGFYVCLLTFIFSGTILHMKLVSIILQKMKFMTQIYMGVAIFIVGLALIPVGAMHVPELLFVSEILISYAGCQIYCCLFCLYPSFKNHAVIMSCGFATSTMLFQAVDAKMPFYVTFVVWIGLLLLVTIFFKPVEPEVIFTHSSKLDKMKEVMKYTKLYPVYLCVLFGTAAKSYYENGFFYRLGQKNISQKNMNYVYSASNFSSILAGLFNFMGLEHAFVINVFISIVFNVIVLAFENEVTCSLNLFLMNISSTGVITSALSMCANESGLFESSSIIYLSLLLGDVIGMASLLRTDLRQVDLAVITPSMIIQIISFFWFIVIYRKNLFNRKSKSVHAPIVMKNELIV</sequence>
<organism evidence="2">
    <name type="scientific">Hexamita inflata</name>
    <dbReference type="NCBI Taxonomy" id="28002"/>
    <lineage>
        <taxon>Eukaryota</taxon>
        <taxon>Metamonada</taxon>
        <taxon>Diplomonadida</taxon>
        <taxon>Hexamitidae</taxon>
        <taxon>Hexamitinae</taxon>
        <taxon>Hexamita</taxon>
    </lineage>
</organism>
<evidence type="ECO:0000313" key="2">
    <source>
        <dbReference type="EMBL" id="CAI9912799.1"/>
    </source>
</evidence>
<keyword evidence="1" id="KW-1133">Transmembrane helix</keyword>
<feature type="transmembrane region" description="Helical" evidence="1">
    <location>
        <begin position="288"/>
        <end position="309"/>
    </location>
</feature>
<keyword evidence="1" id="KW-0812">Transmembrane</keyword>
<feature type="transmembrane region" description="Helical" evidence="1">
    <location>
        <begin position="264"/>
        <end position="282"/>
    </location>
</feature>
<name>A0AA86N4M4_9EUKA</name>
<dbReference type="EMBL" id="CATOUU010000003">
    <property type="protein sequence ID" value="CAI9912799.1"/>
    <property type="molecule type" value="Genomic_DNA"/>
</dbReference>